<keyword evidence="5" id="KW-0862">Zinc</keyword>
<comment type="similarity">
    <text evidence="2">Belongs to the peptidase M20A family.</text>
</comment>
<dbReference type="SUPFAM" id="SSF55031">
    <property type="entry name" value="Bacterial exopeptidase dimerisation domain"/>
    <property type="match status" value="1"/>
</dbReference>
<keyword evidence="4 7" id="KW-0378">Hydrolase</keyword>
<dbReference type="InterPro" id="IPR050072">
    <property type="entry name" value="Peptidase_M20A"/>
</dbReference>
<gene>
    <name evidence="7" type="ORF">F8O03_08225</name>
</gene>
<feature type="domain" description="Peptidase M20 dimerisation" evidence="6">
    <location>
        <begin position="194"/>
        <end position="333"/>
    </location>
</feature>
<evidence type="ECO:0000259" key="6">
    <source>
        <dbReference type="Pfam" id="PF07687"/>
    </source>
</evidence>
<comment type="caution">
    <text evidence="7">The sequence shown here is derived from an EMBL/GenBank/DDBJ whole genome shotgun (WGS) entry which is preliminary data.</text>
</comment>
<dbReference type="InterPro" id="IPR002933">
    <property type="entry name" value="Peptidase_M20"/>
</dbReference>
<organism evidence="7 8">
    <name type="scientific">Pseudoclavibacter terrae</name>
    <dbReference type="NCBI Taxonomy" id="1530195"/>
    <lineage>
        <taxon>Bacteria</taxon>
        <taxon>Bacillati</taxon>
        <taxon>Actinomycetota</taxon>
        <taxon>Actinomycetes</taxon>
        <taxon>Micrococcales</taxon>
        <taxon>Microbacteriaceae</taxon>
        <taxon>Pseudoclavibacter</taxon>
    </lineage>
</organism>
<dbReference type="Gene3D" id="3.30.70.360">
    <property type="match status" value="1"/>
</dbReference>
<dbReference type="Gene3D" id="3.40.630.10">
    <property type="entry name" value="Zn peptidases"/>
    <property type="match status" value="1"/>
</dbReference>
<reference evidence="7 8" key="1">
    <citation type="submission" date="2019-09" db="EMBL/GenBank/DDBJ databases">
        <title>Phylogeny of genus Pseudoclavibacter and closely related genus.</title>
        <authorList>
            <person name="Li Y."/>
        </authorList>
    </citation>
    <scope>NUCLEOTIDE SEQUENCE [LARGE SCALE GENOMIC DNA]</scope>
    <source>
        <strain evidence="7 8">THG-MD12</strain>
    </source>
</reference>
<dbReference type="Proteomes" id="UP000490386">
    <property type="component" value="Unassembled WGS sequence"/>
</dbReference>
<dbReference type="EMBL" id="WBJX01000002">
    <property type="protein sequence ID" value="KAB1638372.1"/>
    <property type="molecule type" value="Genomic_DNA"/>
</dbReference>
<evidence type="ECO:0000256" key="1">
    <source>
        <dbReference type="ARBA" id="ARBA00001947"/>
    </source>
</evidence>
<evidence type="ECO:0000256" key="3">
    <source>
        <dbReference type="ARBA" id="ARBA00022723"/>
    </source>
</evidence>
<dbReference type="OrthoDB" id="7055905at2"/>
<sequence length="436" mass="46177">MADSLELDPTVTTTQDLIRLDTTNYGEGRSKGETQAAQYLEARLTALGLDVTTIEAAPGRPSIFTRVPGRNPAKPALVVHGHTDVVPAEAGNWSVDPFAGVIKDGLLWGRGAVDMKNMDAMILTAVEEILGAGELPERELVLAFFADEENGGQFGSEPIARDHPELFAGATQAISEVGGYSITVGGKRAYLLQTGEKALLWLRLHAKGRAAHGSRVIPAEENAVTRLAQAIAKLGSHEWPVLLNDTTTSMITELARLLDVDPQETTPGAIVLATGSASGFLTASLRSTTNPTMLSAGYKHNVIPESASVAIDARPFPGAEDELLAEIQAIVGDDIEIETVFRGIGTQAPVSGPIVDAATAALQRHDPEAVVVPYFLSGGTDNKALATLGIEGYGFAPLRLPAGIDFPAMFHGVDERVPLESLVFGRKVLGDFLRSY</sequence>
<dbReference type="InterPro" id="IPR011650">
    <property type="entry name" value="Peptidase_M20_dimer"/>
</dbReference>
<dbReference type="SUPFAM" id="SSF53187">
    <property type="entry name" value="Zn-dependent exopeptidases"/>
    <property type="match status" value="1"/>
</dbReference>
<dbReference type="Gene3D" id="1.10.150.900">
    <property type="match status" value="1"/>
</dbReference>
<dbReference type="GO" id="GO:0046872">
    <property type="term" value="F:metal ion binding"/>
    <property type="evidence" value="ECO:0007669"/>
    <property type="project" value="UniProtKB-KW"/>
</dbReference>
<dbReference type="PANTHER" id="PTHR43808">
    <property type="entry name" value="ACETYLORNITHINE DEACETYLASE"/>
    <property type="match status" value="1"/>
</dbReference>
<dbReference type="FunFam" id="1.10.150.900:FF:000002">
    <property type="entry name" value="M20/M25/M40 family peptidase"/>
    <property type="match status" value="1"/>
</dbReference>
<dbReference type="Pfam" id="PF01546">
    <property type="entry name" value="Peptidase_M20"/>
    <property type="match status" value="1"/>
</dbReference>
<keyword evidence="3" id="KW-0479">Metal-binding</keyword>
<evidence type="ECO:0000256" key="4">
    <source>
        <dbReference type="ARBA" id="ARBA00022801"/>
    </source>
</evidence>
<keyword evidence="8" id="KW-1185">Reference proteome</keyword>
<proteinExistence type="inferred from homology"/>
<accession>A0A7J5B2Z3</accession>
<evidence type="ECO:0000256" key="2">
    <source>
        <dbReference type="ARBA" id="ARBA00006247"/>
    </source>
</evidence>
<comment type="cofactor">
    <cofactor evidence="1">
        <name>Zn(2+)</name>
        <dbReference type="ChEBI" id="CHEBI:29105"/>
    </cofactor>
</comment>
<evidence type="ECO:0000313" key="8">
    <source>
        <dbReference type="Proteomes" id="UP000490386"/>
    </source>
</evidence>
<name>A0A7J5B2Z3_9MICO</name>
<dbReference type="InterPro" id="IPR001261">
    <property type="entry name" value="ArgE/DapE_CS"/>
</dbReference>
<evidence type="ECO:0000313" key="7">
    <source>
        <dbReference type="EMBL" id="KAB1638372.1"/>
    </source>
</evidence>
<evidence type="ECO:0000256" key="5">
    <source>
        <dbReference type="ARBA" id="ARBA00022833"/>
    </source>
</evidence>
<dbReference type="AlphaFoldDB" id="A0A7J5B2Z3"/>
<protein>
    <submittedName>
        <fullName evidence="7">M20/M25/M40 family metallo-hydrolase</fullName>
    </submittedName>
</protein>
<dbReference type="GO" id="GO:0016787">
    <property type="term" value="F:hydrolase activity"/>
    <property type="evidence" value="ECO:0007669"/>
    <property type="project" value="UniProtKB-KW"/>
</dbReference>
<dbReference type="RefSeq" id="WP_151423435.1">
    <property type="nucleotide sequence ID" value="NZ_WBJX01000002.1"/>
</dbReference>
<dbReference type="InterPro" id="IPR036264">
    <property type="entry name" value="Bact_exopeptidase_dim_dom"/>
</dbReference>
<dbReference type="PANTHER" id="PTHR43808:SF8">
    <property type="entry name" value="PEPTIDASE M20 DIMERISATION DOMAIN-CONTAINING PROTEIN"/>
    <property type="match status" value="1"/>
</dbReference>
<dbReference type="NCBIfam" id="NF005913">
    <property type="entry name" value="PRK07906.1"/>
    <property type="match status" value="1"/>
</dbReference>
<dbReference type="PROSITE" id="PS00759">
    <property type="entry name" value="ARGE_DAPE_CPG2_2"/>
    <property type="match status" value="1"/>
</dbReference>
<dbReference type="Pfam" id="PF07687">
    <property type="entry name" value="M20_dimer"/>
    <property type="match status" value="1"/>
</dbReference>